<evidence type="ECO:0000256" key="2">
    <source>
        <dbReference type="ARBA" id="ARBA00022737"/>
    </source>
</evidence>
<feature type="region of interest" description="Disordered" evidence="6">
    <location>
        <begin position="547"/>
        <end position="578"/>
    </location>
</feature>
<keyword evidence="2" id="KW-0677">Repeat</keyword>
<dbReference type="GO" id="GO:0005634">
    <property type="term" value="C:nucleus"/>
    <property type="evidence" value="ECO:0007669"/>
    <property type="project" value="UniProtKB-ARBA"/>
</dbReference>
<keyword evidence="1" id="KW-0479">Metal-binding</keyword>
<feature type="domain" description="C2H2-type" evidence="7">
    <location>
        <begin position="384"/>
        <end position="408"/>
    </location>
</feature>
<organism evidence="8 9">
    <name type="scientific">Sphaeroforma arctica JP610</name>
    <dbReference type="NCBI Taxonomy" id="667725"/>
    <lineage>
        <taxon>Eukaryota</taxon>
        <taxon>Ichthyosporea</taxon>
        <taxon>Ichthyophonida</taxon>
        <taxon>Sphaeroforma</taxon>
    </lineage>
</organism>
<feature type="domain" description="C2H2-type" evidence="7">
    <location>
        <begin position="895"/>
        <end position="919"/>
    </location>
</feature>
<feature type="region of interest" description="Disordered" evidence="6">
    <location>
        <begin position="844"/>
        <end position="887"/>
    </location>
</feature>
<sequence length="964" mass="107637">MSRNYSQVDTLPGVSTENKPSSKVSSTDRSHPSHTNTPANTSTQNTKGDMSHSTANGSTEISVRTNASQGTELAPTSEQLAQRTRLMEAVINEQAVPDEPDEDQYACLWLDCDEVFDELGLLKRHVDQHRAYSCGWDNCSEQLATHGELSMHMAAHHRYDCKWEGCGQVFTSMKRFRSHLSAHDGNTCAWENCGANLTSRSQRLEHAKAHESYVCFWGGCKQSHKSLIDLRVHLQSHVEYSCAWESCGENFVSHIAFSMHMDTHQSVLYSHKNKRGAFKCGWEDCRKECRSQSKSSSEAFMVHVLNHTAYLCEWEGCKQVIKTESALISHLAEHANAIQCGDDGENTGTSSSTSRKICKWLGPCSKYSGVASEYHTNVESHRMLICRWENCGRRFSSPSELKKHMYEHCTQLGTTASSRQSTSPSYSRYVCSIGSCGQIFTCEEHLMQHMVEHKKFVCPYEGCKERYFSEDAVKSHVRSHDRTSVPKYTSYRKYKCTLSGCPEKFALREALNAHILHKHSGGEAQGGHLFCRWEDCAAVFSSEAELQDHQKSHRKRRITTQSSRGGHDTAERSFSDVPESRFFPGKSRYLSAQCSNDAAIANFGSYDQQGVSALQIRPFSSMPPMTSRYPNGPYDSFSRSAPATTRGNLQRDHSFEVTSRQNHVASTCGWNGCAQSFDSLENYHKHTARMHAGIYLCARNGCGAQLSGAEAFSRHEASHTSKNDDVGAIGTAIFWSSGAENSVPQRSPKTVAYQQQGSSSQSQPSSAKRINIKTTAPRVRRGSTAHSRQLLGSTRSHTGSVQGAPYDAPAPWRDSRRQLGQEWYPRELGSARQTTSFIDFEIARAPDHAENPRKSVGDGPQALIPLKRDGLGTPNTTGIGHRVGDRTSSERRSSFACAVKGCRETFGTVAEMNAHLRRHGHVEWHRSSSTPVSSDAFRCHVCAMTLNSSRELDRHMDMHRQWDN</sequence>
<reference evidence="8 9" key="1">
    <citation type="submission" date="2011-02" db="EMBL/GenBank/DDBJ databases">
        <title>The Genome Sequence of Sphaeroforma arctica JP610.</title>
        <authorList>
            <consortium name="The Broad Institute Genome Sequencing Platform"/>
            <person name="Russ C."/>
            <person name="Cuomo C."/>
            <person name="Young S.K."/>
            <person name="Zeng Q."/>
            <person name="Gargeya S."/>
            <person name="Alvarado L."/>
            <person name="Berlin A."/>
            <person name="Chapman S.B."/>
            <person name="Chen Z."/>
            <person name="Freedman E."/>
            <person name="Gellesch M."/>
            <person name="Goldberg J."/>
            <person name="Griggs A."/>
            <person name="Gujja S."/>
            <person name="Heilman E."/>
            <person name="Heiman D."/>
            <person name="Howarth C."/>
            <person name="Mehta T."/>
            <person name="Neiman D."/>
            <person name="Pearson M."/>
            <person name="Roberts A."/>
            <person name="Saif S."/>
            <person name="Shea T."/>
            <person name="Shenoy N."/>
            <person name="Sisk P."/>
            <person name="Stolte C."/>
            <person name="Sykes S."/>
            <person name="White J."/>
            <person name="Yandava C."/>
            <person name="Burger G."/>
            <person name="Gray M.W."/>
            <person name="Holland P.W.H."/>
            <person name="King N."/>
            <person name="Lang F.B.F."/>
            <person name="Roger A.J."/>
            <person name="Ruiz-Trillo I."/>
            <person name="Haas B."/>
            <person name="Nusbaum C."/>
            <person name="Birren B."/>
        </authorList>
    </citation>
    <scope>NUCLEOTIDE SEQUENCE [LARGE SCALE GENOMIC DNA]</scope>
    <source>
        <strain evidence="8 9">JP610</strain>
    </source>
</reference>
<feature type="compositionally biased region" description="Basic and acidic residues" evidence="6">
    <location>
        <begin position="565"/>
        <end position="574"/>
    </location>
</feature>
<evidence type="ECO:0000256" key="3">
    <source>
        <dbReference type="ARBA" id="ARBA00022771"/>
    </source>
</evidence>
<feature type="domain" description="C2H2-type" evidence="7">
    <location>
        <begin position="695"/>
        <end position="724"/>
    </location>
</feature>
<dbReference type="RefSeq" id="XP_014159832.1">
    <property type="nucleotide sequence ID" value="XM_014304357.1"/>
</dbReference>
<keyword evidence="4" id="KW-0862">Zinc</keyword>
<feature type="compositionally biased region" description="Basic and acidic residues" evidence="6">
    <location>
        <begin position="844"/>
        <end position="856"/>
    </location>
</feature>
<dbReference type="SMART" id="SM00355">
    <property type="entry name" value="ZnF_C2H2"/>
    <property type="match status" value="17"/>
</dbReference>
<dbReference type="STRING" id="667725.A0A0L0GAA5"/>
<dbReference type="GO" id="GO:0000978">
    <property type="term" value="F:RNA polymerase II cis-regulatory region sequence-specific DNA binding"/>
    <property type="evidence" value="ECO:0007669"/>
    <property type="project" value="TreeGrafter"/>
</dbReference>
<dbReference type="PROSITE" id="PS50157">
    <property type="entry name" value="ZINC_FINGER_C2H2_2"/>
    <property type="match status" value="9"/>
</dbReference>
<dbReference type="OrthoDB" id="6077919at2759"/>
<evidence type="ECO:0000313" key="8">
    <source>
        <dbReference type="EMBL" id="KNC85930.1"/>
    </source>
</evidence>
<dbReference type="Pfam" id="PF00096">
    <property type="entry name" value="zf-C2H2"/>
    <property type="match status" value="1"/>
</dbReference>
<feature type="domain" description="C2H2-type" evidence="7">
    <location>
        <begin position="494"/>
        <end position="524"/>
    </location>
</feature>
<feature type="region of interest" description="Disordered" evidence="6">
    <location>
        <begin position="739"/>
        <end position="813"/>
    </location>
</feature>
<keyword evidence="3 5" id="KW-0863">Zinc-finger</keyword>
<dbReference type="GO" id="GO:0000981">
    <property type="term" value="F:DNA-binding transcription factor activity, RNA polymerase II-specific"/>
    <property type="evidence" value="ECO:0007669"/>
    <property type="project" value="TreeGrafter"/>
</dbReference>
<feature type="compositionally biased region" description="Low complexity" evidence="6">
    <location>
        <begin position="754"/>
        <end position="766"/>
    </location>
</feature>
<accession>A0A0L0GAA5</accession>
<dbReference type="GO" id="GO:0008270">
    <property type="term" value="F:zinc ion binding"/>
    <property type="evidence" value="ECO:0007669"/>
    <property type="project" value="UniProtKB-KW"/>
</dbReference>
<dbReference type="Gene3D" id="3.30.160.60">
    <property type="entry name" value="Classic Zinc Finger"/>
    <property type="match status" value="6"/>
</dbReference>
<feature type="compositionally biased region" description="Polar residues" evidence="6">
    <location>
        <begin position="32"/>
        <end position="57"/>
    </location>
</feature>
<dbReference type="GO" id="GO:0010604">
    <property type="term" value="P:positive regulation of macromolecule metabolic process"/>
    <property type="evidence" value="ECO:0007669"/>
    <property type="project" value="UniProtKB-ARBA"/>
</dbReference>
<dbReference type="Proteomes" id="UP000054560">
    <property type="component" value="Unassembled WGS sequence"/>
</dbReference>
<name>A0A0L0GAA5_9EUKA</name>
<evidence type="ECO:0000256" key="1">
    <source>
        <dbReference type="ARBA" id="ARBA00022723"/>
    </source>
</evidence>
<evidence type="ECO:0000256" key="5">
    <source>
        <dbReference type="PROSITE-ProRule" id="PRU00042"/>
    </source>
</evidence>
<feature type="domain" description="C2H2-type" evidence="7">
    <location>
        <begin position="529"/>
        <end position="558"/>
    </location>
</feature>
<evidence type="ECO:0000313" key="9">
    <source>
        <dbReference type="Proteomes" id="UP000054560"/>
    </source>
</evidence>
<evidence type="ECO:0000259" key="7">
    <source>
        <dbReference type="PROSITE" id="PS50157"/>
    </source>
</evidence>
<feature type="domain" description="C2H2-type" evidence="7">
    <location>
        <begin position="937"/>
        <end position="959"/>
    </location>
</feature>
<feature type="domain" description="C2H2-type" evidence="7">
    <location>
        <begin position="240"/>
        <end position="264"/>
    </location>
</feature>
<evidence type="ECO:0000256" key="6">
    <source>
        <dbReference type="SAM" id="MobiDB-lite"/>
    </source>
</evidence>
<feature type="region of interest" description="Disordered" evidence="6">
    <location>
        <begin position="1"/>
        <end position="57"/>
    </location>
</feature>
<feature type="domain" description="C2H2-type" evidence="7">
    <location>
        <begin position="429"/>
        <end position="453"/>
    </location>
</feature>
<dbReference type="InterPro" id="IPR050329">
    <property type="entry name" value="GLI_C2H2-zinc-finger"/>
</dbReference>
<proteinExistence type="predicted"/>
<dbReference type="GeneID" id="25902426"/>
<gene>
    <name evidence="8" type="ORF">SARC_01922</name>
</gene>
<dbReference type="EMBL" id="KQ241677">
    <property type="protein sequence ID" value="KNC85930.1"/>
    <property type="molecule type" value="Genomic_DNA"/>
</dbReference>
<dbReference type="InterPro" id="IPR013087">
    <property type="entry name" value="Znf_C2H2_type"/>
</dbReference>
<feature type="compositionally biased region" description="Polar residues" evidence="6">
    <location>
        <begin position="1"/>
        <end position="25"/>
    </location>
</feature>
<feature type="compositionally biased region" description="Polar residues" evidence="6">
    <location>
        <begin position="739"/>
        <end position="748"/>
    </location>
</feature>
<dbReference type="AlphaFoldDB" id="A0A0L0GAA5"/>
<dbReference type="PROSITE" id="PS00028">
    <property type="entry name" value="ZINC_FINGER_C2H2_1"/>
    <property type="match status" value="13"/>
</dbReference>
<dbReference type="eggNOG" id="KOG1721">
    <property type="taxonomic scope" value="Eukaryota"/>
</dbReference>
<feature type="compositionally biased region" description="Polar residues" evidence="6">
    <location>
        <begin position="784"/>
        <end position="801"/>
    </location>
</feature>
<dbReference type="PANTHER" id="PTHR19818:SF139">
    <property type="entry name" value="PAIR-RULE PROTEIN ODD-PAIRED"/>
    <property type="match status" value="1"/>
</dbReference>
<protein>
    <recommendedName>
        <fullName evidence="7">C2H2-type domain-containing protein</fullName>
    </recommendedName>
</protein>
<keyword evidence="9" id="KW-1185">Reference proteome</keyword>
<feature type="domain" description="C2H2-type" evidence="7">
    <location>
        <begin position="159"/>
        <end position="188"/>
    </location>
</feature>
<dbReference type="PANTHER" id="PTHR19818">
    <property type="entry name" value="ZINC FINGER PROTEIN ZIC AND GLI"/>
    <property type="match status" value="1"/>
</dbReference>
<evidence type="ECO:0000256" key="4">
    <source>
        <dbReference type="ARBA" id="ARBA00022833"/>
    </source>
</evidence>